<evidence type="ECO:0000313" key="1">
    <source>
        <dbReference type="EMBL" id="KKK87567.1"/>
    </source>
</evidence>
<dbReference type="Pfam" id="PF09700">
    <property type="entry name" value="Cas_Cmr3"/>
    <property type="match status" value="1"/>
</dbReference>
<evidence type="ECO:0008006" key="2">
    <source>
        <dbReference type="Google" id="ProtNLM"/>
    </source>
</evidence>
<dbReference type="EMBL" id="LAZR01050343">
    <property type="protein sequence ID" value="KKK87567.1"/>
    <property type="molecule type" value="Genomic_DNA"/>
</dbReference>
<organism evidence="1">
    <name type="scientific">marine sediment metagenome</name>
    <dbReference type="NCBI Taxonomy" id="412755"/>
    <lineage>
        <taxon>unclassified sequences</taxon>
        <taxon>metagenomes</taxon>
        <taxon>ecological metagenomes</taxon>
    </lineage>
</organism>
<name>A0A0F8Z1E2_9ZZZZ</name>
<protein>
    <recommendedName>
        <fullName evidence="2">CRISPR-associated protein Cmr3</fullName>
    </recommendedName>
</protein>
<accession>A0A0F8Z1E2</accession>
<reference evidence="1" key="1">
    <citation type="journal article" date="2015" name="Nature">
        <title>Complex archaea that bridge the gap between prokaryotes and eukaryotes.</title>
        <authorList>
            <person name="Spang A."/>
            <person name="Saw J.H."/>
            <person name="Jorgensen S.L."/>
            <person name="Zaremba-Niedzwiedzka K."/>
            <person name="Martijn J."/>
            <person name="Lind A.E."/>
            <person name="van Eijk R."/>
            <person name="Schleper C."/>
            <person name="Guy L."/>
            <person name="Ettema T.J."/>
        </authorList>
    </citation>
    <scope>NUCLEOTIDE SEQUENCE</scope>
</reference>
<proteinExistence type="predicted"/>
<comment type="caution">
    <text evidence="1">The sequence shown here is derived from an EMBL/GenBank/DDBJ whole genome shotgun (WGS) entry which is preliminary data.</text>
</comment>
<gene>
    <name evidence="1" type="ORF">LCGC14_2751960</name>
</gene>
<dbReference type="AlphaFoldDB" id="A0A0F8Z1E2"/>
<feature type="non-terminal residue" evidence="1">
    <location>
        <position position="1"/>
    </location>
</feature>
<dbReference type="Gene3D" id="2.60.40.4350">
    <property type="match status" value="1"/>
</dbReference>
<dbReference type="InterPro" id="IPR019117">
    <property type="entry name" value="CRISPR-assoc_protein_Cmr3"/>
</dbReference>
<sequence length="366" mass="40619">RFPPPSTIAGALRNTHARSTGKALDEKLLKLAVTGSLALKLPANGNEPTQNDILVPKPADVQYFREQKENGEVYLVRSSPMTLAEGEGCDLPNGLLPLLTEQIKASKPVSGPNWWSIKDLEKWRKGEDVSFDDIIKNGWTPTEPDIRTHIAIDNQSRNAETGKIFQTTGLTLWQMPKFDNSSLGKPFPDHSVALLAGFDGEISTKKMMNLGGERRLAEVEPCSIWPKMPDDFVHTIKKAKGFTLTFLTPALFENGWLPNWLKASLDENVLIGKPPCCKSLQVRLHAAALERWVPQSGWDLANRQPRAAQKMIPAGATYWFEMLGEACDEDIRALWLAHLCDDSVKGNQNNRNGFGLAFPAAYTFNS</sequence>